<dbReference type="PANTHER" id="PTHR36302:SF1">
    <property type="entry name" value="COPPER CHAPERONE PCU(A)C"/>
    <property type="match status" value="1"/>
</dbReference>
<dbReference type="EMBL" id="NTJD01000003">
    <property type="protein sequence ID" value="PCD77171.1"/>
    <property type="molecule type" value="Genomic_DNA"/>
</dbReference>
<dbReference type="InterPro" id="IPR007410">
    <property type="entry name" value="LpqE-like"/>
</dbReference>
<comment type="caution">
    <text evidence="1">The sequence shown here is derived from an EMBL/GenBank/DDBJ whole genome shotgun (WGS) entry which is preliminary data.</text>
</comment>
<dbReference type="InterPro" id="IPR036182">
    <property type="entry name" value="PCuAC_sf"/>
</dbReference>
<proteinExistence type="predicted"/>
<evidence type="ECO:0000313" key="2">
    <source>
        <dbReference type="Proteomes" id="UP000243507"/>
    </source>
</evidence>
<dbReference type="InterPro" id="IPR006311">
    <property type="entry name" value="TAT_signal"/>
</dbReference>
<dbReference type="Gene3D" id="2.60.40.1890">
    <property type="entry name" value="PCu(A)C copper chaperone"/>
    <property type="match status" value="1"/>
</dbReference>
<dbReference type="OrthoDB" id="9796962at2"/>
<dbReference type="SUPFAM" id="SSF110087">
    <property type="entry name" value="DR1885-like metal-binding protein"/>
    <property type="match status" value="1"/>
</dbReference>
<dbReference type="PROSITE" id="PS51318">
    <property type="entry name" value="TAT"/>
    <property type="match status" value="1"/>
</dbReference>
<dbReference type="PANTHER" id="PTHR36302">
    <property type="entry name" value="BLR7088 PROTEIN"/>
    <property type="match status" value="1"/>
</dbReference>
<dbReference type="Proteomes" id="UP000243507">
    <property type="component" value="Unassembled WGS sequence"/>
</dbReference>
<reference evidence="1 2" key="1">
    <citation type="submission" date="2017-09" db="EMBL/GenBank/DDBJ databases">
        <title>A multilocus sequence analysis scheme for characterization of bacteria in the genus Thioclava.</title>
        <authorList>
            <person name="Liu Y."/>
            <person name="Shao Z."/>
        </authorList>
    </citation>
    <scope>NUCLEOTIDE SEQUENCE [LARGE SCALE GENOMIC DNA]</scope>
    <source>
        <strain evidence="1 2">CAU 1312</strain>
    </source>
</reference>
<sequence>MCKYRNGPKTLSFQASGAPMMISRRSVLAALAATGLSLALPLHTARAEGAPLEISGGFLRASPGAAKIGAGFVTIRSKGEADRLIGFRSPACARPELHTHVMDNGMMRMRQVEAIEVPAGGEAVLEPGGLHLMFIDLTAPLAEGDNVPVTLIFEKAGEIEVSLPVKSAGAMK</sequence>
<keyword evidence="2" id="KW-1185">Reference proteome</keyword>
<dbReference type="AlphaFoldDB" id="A0A2A4CPK3"/>
<organism evidence="1 2">
    <name type="scientific">Pseudothioclava arenosa</name>
    <dbReference type="NCBI Taxonomy" id="1795308"/>
    <lineage>
        <taxon>Bacteria</taxon>
        <taxon>Pseudomonadati</taxon>
        <taxon>Pseudomonadota</taxon>
        <taxon>Alphaproteobacteria</taxon>
        <taxon>Rhodobacterales</taxon>
        <taxon>Paracoccaceae</taxon>
        <taxon>Pseudothioclava</taxon>
    </lineage>
</organism>
<gene>
    <name evidence="1" type="ORF">CLN94_05225</name>
</gene>
<protein>
    <recommendedName>
        <fullName evidence="3">Copper chaperone PCu(A)C</fullName>
    </recommendedName>
</protein>
<evidence type="ECO:0000313" key="1">
    <source>
        <dbReference type="EMBL" id="PCD77171.1"/>
    </source>
</evidence>
<dbReference type="InterPro" id="IPR058248">
    <property type="entry name" value="Lxx211020-like"/>
</dbReference>
<name>A0A2A4CPK3_9RHOB</name>
<dbReference type="Pfam" id="PF04314">
    <property type="entry name" value="PCuAC"/>
    <property type="match status" value="1"/>
</dbReference>
<evidence type="ECO:0008006" key="3">
    <source>
        <dbReference type="Google" id="ProtNLM"/>
    </source>
</evidence>
<accession>A0A2A4CPK3</accession>